<feature type="region of interest" description="Disordered" evidence="6">
    <location>
        <begin position="184"/>
        <end position="206"/>
    </location>
</feature>
<proteinExistence type="predicted"/>
<dbReference type="InterPro" id="IPR037278">
    <property type="entry name" value="ARFGAP/RecO"/>
</dbReference>
<reference evidence="8" key="1">
    <citation type="journal article" date="2011" name="PLoS Biol.">
        <title>Gene gain and loss during evolution of obligate parasitism in the white rust pathogen of Arabidopsis thaliana.</title>
        <authorList>
            <person name="Kemen E."/>
            <person name="Gardiner A."/>
            <person name="Schultz-Larsen T."/>
            <person name="Kemen A.C."/>
            <person name="Balmuth A.L."/>
            <person name="Robert-Seilaniantz A."/>
            <person name="Bailey K."/>
            <person name="Holub E."/>
            <person name="Studholme D.J."/>
            <person name="Maclean D."/>
            <person name="Jones J.D."/>
        </authorList>
    </citation>
    <scope>NUCLEOTIDE SEQUENCE</scope>
</reference>
<dbReference type="GO" id="GO:0032012">
    <property type="term" value="P:regulation of ARF protein signal transduction"/>
    <property type="evidence" value="ECO:0007669"/>
    <property type="project" value="TreeGrafter"/>
</dbReference>
<organism evidence="8">
    <name type="scientific">Albugo laibachii Nc14</name>
    <dbReference type="NCBI Taxonomy" id="890382"/>
    <lineage>
        <taxon>Eukaryota</taxon>
        <taxon>Sar</taxon>
        <taxon>Stramenopiles</taxon>
        <taxon>Oomycota</taxon>
        <taxon>Peronosporomycetes</taxon>
        <taxon>Albuginales</taxon>
        <taxon>Albuginaceae</taxon>
        <taxon>Albugo</taxon>
    </lineage>
</organism>
<dbReference type="SUPFAM" id="SSF57863">
    <property type="entry name" value="ArfGap/RecO-like zinc finger"/>
    <property type="match status" value="1"/>
</dbReference>
<dbReference type="PROSITE" id="PS50115">
    <property type="entry name" value="ARFGAP"/>
    <property type="match status" value="1"/>
</dbReference>
<evidence type="ECO:0000256" key="6">
    <source>
        <dbReference type="SAM" id="MobiDB-lite"/>
    </source>
</evidence>
<keyword evidence="3 5" id="KW-0863">Zinc-finger</keyword>
<dbReference type="GO" id="GO:0008270">
    <property type="term" value="F:zinc ion binding"/>
    <property type="evidence" value="ECO:0007669"/>
    <property type="project" value="UniProtKB-KW"/>
</dbReference>
<evidence type="ECO:0000259" key="7">
    <source>
        <dbReference type="PROSITE" id="PS50115"/>
    </source>
</evidence>
<dbReference type="GO" id="GO:0030100">
    <property type="term" value="P:regulation of endocytosis"/>
    <property type="evidence" value="ECO:0007669"/>
    <property type="project" value="TreeGrafter"/>
</dbReference>
<accession>F0WBF0</accession>
<dbReference type="PANTHER" id="PTHR46395:SF1">
    <property type="entry name" value="ADP-RIBOSYLATION FACTOR GTPASE-ACTIVATING PROTEIN 1"/>
    <property type="match status" value="1"/>
</dbReference>
<dbReference type="Pfam" id="PF01412">
    <property type="entry name" value="ArfGap"/>
    <property type="match status" value="1"/>
</dbReference>
<name>F0WBF0_9STRA</name>
<dbReference type="PRINTS" id="PR00405">
    <property type="entry name" value="REVINTRACTNG"/>
</dbReference>
<gene>
    <name evidence="8" type="primary">AlNc14C51G3997</name>
    <name evidence="8" type="ORF">ALNC14_046170</name>
</gene>
<evidence type="ECO:0000256" key="2">
    <source>
        <dbReference type="ARBA" id="ARBA00022723"/>
    </source>
</evidence>
<feature type="domain" description="Arf-GAP" evidence="7">
    <location>
        <begin position="8"/>
        <end position="124"/>
    </location>
</feature>
<dbReference type="GO" id="GO:0000139">
    <property type="term" value="C:Golgi membrane"/>
    <property type="evidence" value="ECO:0007669"/>
    <property type="project" value="TreeGrafter"/>
</dbReference>
<protein>
    <submittedName>
        <fullName evidence="8">Uncharacterized protein AlNc14C51G3997</fullName>
    </submittedName>
</protein>
<dbReference type="AlphaFoldDB" id="F0WBF0"/>
<keyword evidence="1" id="KW-0343">GTPase activation</keyword>
<dbReference type="SMART" id="SM00105">
    <property type="entry name" value="ArfGap"/>
    <property type="match status" value="1"/>
</dbReference>
<sequence length="379" mass="40981">MACNQMPLEIQQQLRILPGNNKCVDCDAPYPQWATVSYGTFLCLECSGRHRGLGVHISFVRSVTMDSWTDSQIKQMLMGGNEAFQRAFYGSGVPKTLCVQEKYNTPQAEAYRKQLCSRVEGKNPVALPHWDASCVKASNHTSTGRQGNADEKGIEALNGETNENYVARQTRLRDEARARMQSKFGPGGLQGIGSNGEKQEQHGNGGLGDITSAFSFLTTTVSSVATSAATLVVDQNLGSKVSSGWSFVQNTLNDPNLSENVKTGASASWSALSTATNSVWRTARGAVGSPSNQNTISRFEAGNEYPSRDSFGMESKSTTKQNDSATTVSGVDSSRSNGLSLSQETMHQRISLSPQKSHSTKPESVAKRKAINFFGEYGF</sequence>
<reference evidence="8" key="2">
    <citation type="submission" date="2011-02" db="EMBL/GenBank/DDBJ databases">
        <authorList>
            <person name="MacLean D."/>
        </authorList>
    </citation>
    <scope>NUCLEOTIDE SEQUENCE</scope>
</reference>
<dbReference type="HOGENOM" id="CLU_050777_0_0_1"/>
<dbReference type="CDD" id="cd08830">
    <property type="entry name" value="ArfGap_ArfGap1"/>
    <property type="match status" value="1"/>
</dbReference>
<evidence type="ECO:0000256" key="4">
    <source>
        <dbReference type="ARBA" id="ARBA00022833"/>
    </source>
</evidence>
<feature type="compositionally biased region" description="Gly residues" evidence="6">
    <location>
        <begin position="185"/>
        <end position="194"/>
    </location>
</feature>
<dbReference type="PANTHER" id="PTHR46395">
    <property type="entry name" value="ADP-RIBOSYLATION FACTOR GTPASE-ACTIVATING PROTEIN 1"/>
    <property type="match status" value="1"/>
</dbReference>
<dbReference type="GO" id="GO:0005096">
    <property type="term" value="F:GTPase activator activity"/>
    <property type="evidence" value="ECO:0007669"/>
    <property type="project" value="UniProtKB-KW"/>
</dbReference>
<evidence type="ECO:0000256" key="3">
    <source>
        <dbReference type="ARBA" id="ARBA00022771"/>
    </source>
</evidence>
<feature type="compositionally biased region" description="Polar residues" evidence="6">
    <location>
        <begin position="315"/>
        <end position="357"/>
    </location>
</feature>
<dbReference type="InterPro" id="IPR001164">
    <property type="entry name" value="ArfGAP_dom"/>
</dbReference>
<feature type="region of interest" description="Disordered" evidence="6">
    <location>
        <begin position="283"/>
        <end position="367"/>
    </location>
</feature>
<evidence type="ECO:0000256" key="5">
    <source>
        <dbReference type="PROSITE-ProRule" id="PRU00288"/>
    </source>
</evidence>
<dbReference type="Gene3D" id="1.10.220.150">
    <property type="entry name" value="Arf GTPase activating protein"/>
    <property type="match status" value="1"/>
</dbReference>
<dbReference type="EMBL" id="FR824096">
    <property type="protein sequence ID" value="CCA18474.1"/>
    <property type="molecule type" value="Genomic_DNA"/>
</dbReference>
<keyword evidence="4" id="KW-0862">Zinc</keyword>
<evidence type="ECO:0000313" key="8">
    <source>
        <dbReference type="EMBL" id="CCA18474.1"/>
    </source>
</evidence>
<dbReference type="InterPro" id="IPR038508">
    <property type="entry name" value="ArfGAP_dom_sf"/>
</dbReference>
<evidence type="ECO:0000256" key="1">
    <source>
        <dbReference type="ARBA" id="ARBA00022468"/>
    </source>
</evidence>
<keyword evidence="2" id="KW-0479">Metal-binding</keyword>